<proteinExistence type="predicted"/>
<accession>A0A4C1XNC3</accession>
<feature type="compositionally biased region" description="Basic residues" evidence="1">
    <location>
        <begin position="80"/>
        <end position="91"/>
    </location>
</feature>
<sequence length="122" mass="13755">MQGSKRESCGAPRAEAPAPYGLTRTCRARVLVAVLERINNILRDLDFKPSKMMQCGLQLLTTAVTSYQANRRAEGEKGARRPRHERRRRRPPSSGGFNFKSNMASQLYRAPGMYRKSLTLDA</sequence>
<feature type="region of interest" description="Disordered" evidence="1">
    <location>
        <begin position="68"/>
        <end position="104"/>
    </location>
</feature>
<organism evidence="2 3">
    <name type="scientific">Eumeta variegata</name>
    <name type="common">Bagworm moth</name>
    <name type="synonym">Eumeta japonica</name>
    <dbReference type="NCBI Taxonomy" id="151549"/>
    <lineage>
        <taxon>Eukaryota</taxon>
        <taxon>Metazoa</taxon>
        <taxon>Ecdysozoa</taxon>
        <taxon>Arthropoda</taxon>
        <taxon>Hexapoda</taxon>
        <taxon>Insecta</taxon>
        <taxon>Pterygota</taxon>
        <taxon>Neoptera</taxon>
        <taxon>Endopterygota</taxon>
        <taxon>Lepidoptera</taxon>
        <taxon>Glossata</taxon>
        <taxon>Ditrysia</taxon>
        <taxon>Tineoidea</taxon>
        <taxon>Psychidae</taxon>
        <taxon>Oiketicinae</taxon>
        <taxon>Eumeta</taxon>
    </lineage>
</organism>
<dbReference type="EMBL" id="BGZK01000878">
    <property type="protein sequence ID" value="GBP63725.1"/>
    <property type="molecule type" value="Genomic_DNA"/>
</dbReference>
<feature type="compositionally biased region" description="Polar residues" evidence="1">
    <location>
        <begin position="95"/>
        <end position="104"/>
    </location>
</feature>
<evidence type="ECO:0000313" key="3">
    <source>
        <dbReference type="Proteomes" id="UP000299102"/>
    </source>
</evidence>
<dbReference type="AlphaFoldDB" id="A0A4C1XNC3"/>
<evidence type="ECO:0000313" key="2">
    <source>
        <dbReference type="EMBL" id="GBP63725.1"/>
    </source>
</evidence>
<dbReference type="Proteomes" id="UP000299102">
    <property type="component" value="Unassembled WGS sequence"/>
</dbReference>
<name>A0A4C1XNC3_EUMVA</name>
<protein>
    <submittedName>
        <fullName evidence="2">Uncharacterized protein</fullName>
    </submittedName>
</protein>
<evidence type="ECO:0000256" key="1">
    <source>
        <dbReference type="SAM" id="MobiDB-lite"/>
    </source>
</evidence>
<comment type="caution">
    <text evidence="2">The sequence shown here is derived from an EMBL/GenBank/DDBJ whole genome shotgun (WGS) entry which is preliminary data.</text>
</comment>
<reference evidence="2 3" key="1">
    <citation type="journal article" date="2019" name="Commun. Biol.">
        <title>The bagworm genome reveals a unique fibroin gene that provides high tensile strength.</title>
        <authorList>
            <person name="Kono N."/>
            <person name="Nakamura H."/>
            <person name="Ohtoshi R."/>
            <person name="Tomita M."/>
            <person name="Numata K."/>
            <person name="Arakawa K."/>
        </authorList>
    </citation>
    <scope>NUCLEOTIDE SEQUENCE [LARGE SCALE GENOMIC DNA]</scope>
</reference>
<keyword evidence="3" id="KW-1185">Reference proteome</keyword>
<gene>
    <name evidence="2" type="ORF">EVAR_8722_1</name>
</gene>